<comment type="caution">
    <text evidence="1">The sequence shown here is derived from an EMBL/GenBank/DDBJ whole genome shotgun (WGS) entry which is preliminary data.</text>
</comment>
<dbReference type="AlphaFoldDB" id="A0A368ZVJ4"/>
<dbReference type="PROSITE" id="PS51257">
    <property type="entry name" value="PROKAR_LIPOPROTEIN"/>
    <property type="match status" value="1"/>
</dbReference>
<evidence type="ECO:0008006" key="3">
    <source>
        <dbReference type="Google" id="ProtNLM"/>
    </source>
</evidence>
<protein>
    <recommendedName>
        <fullName evidence="3">Lipoprotein</fullName>
    </recommendedName>
</protein>
<sequence length="190" mass="22213">MRKGFVCAVLVSTLSSCGLLPPKWVSDLKQEGVRQPVQEAYHLEDESFNYNELIDTNAVYTSTNDWVFTNQRGKVVQGETIAYDFIRFSNHGLAFISRFNYQKPSVKEVNSFNNGQFVYYTTEGDVLKLEFYNHDRGYFQYWYGRIKDDGIYFYKYKGRPWGTSTGKLNFIYHKEPIEVNQPLNFPGTRP</sequence>
<gene>
    <name evidence="1" type="ORF">DES35_1112</name>
</gene>
<evidence type="ECO:0000313" key="1">
    <source>
        <dbReference type="EMBL" id="RCX00991.1"/>
    </source>
</evidence>
<reference evidence="1 2" key="1">
    <citation type="submission" date="2018-07" db="EMBL/GenBank/DDBJ databases">
        <title>Genomic Encyclopedia of Type Strains, Phase IV (KMG-IV): sequencing the most valuable type-strain genomes for metagenomic binning, comparative biology and taxonomic classification.</title>
        <authorList>
            <person name="Goeker M."/>
        </authorList>
    </citation>
    <scope>NUCLEOTIDE SEQUENCE [LARGE SCALE GENOMIC DNA]</scope>
    <source>
        <strain evidence="1 2">DSM 21410</strain>
    </source>
</reference>
<evidence type="ECO:0000313" key="2">
    <source>
        <dbReference type="Proteomes" id="UP000253517"/>
    </source>
</evidence>
<name>A0A368ZVJ4_9FLAO</name>
<dbReference type="Proteomes" id="UP000253517">
    <property type="component" value="Unassembled WGS sequence"/>
</dbReference>
<accession>A0A368ZVJ4</accession>
<organism evidence="1 2">
    <name type="scientific">Schleiferia thermophila</name>
    <dbReference type="NCBI Taxonomy" id="884107"/>
    <lineage>
        <taxon>Bacteria</taxon>
        <taxon>Pseudomonadati</taxon>
        <taxon>Bacteroidota</taxon>
        <taxon>Flavobacteriia</taxon>
        <taxon>Flavobacteriales</taxon>
        <taxon>Schleiferiaceae</taxon>
        <taxon>Schleiferia</taxon>
    </lineage>
</organism>
<keyword evidence="2" id="KW-1185">Reference proteome</keyword>
<proteinExistence type="predicted"/>
<dbReference type="RefSeq" id="WP_114366598.1">
    <property type="nucleotide sequence ID" value="NZ_QPJS01000011.1"/>
</dbReference>
<dbReference type="EMBL" id="QPJS01000011">
    <property type="protein sequence ID" value="RCX00991.1"/>
    <property type="molecule type" value="Genomic_DNA"/>
</dbReference>